<dbReference type="AlphaFoldDB" id="A0A9W7DF15"/>
<evidence type="ECO:0000259" key="2">
    <source>
        <dbReference type="Pfam" id="PF12205"/>
    </source>
</evidence>
<organism evidence="3 4">
    <name type="scientific">Ambrosiozyma monospora</name>
    <name type="common">Yeast</name>
    <name type="synonym">Endomycopsis monosporus</name>
    <dbReference type="NCBI Taxonomy" id="43982"/>
    <lineage>
        <taxon>Eukaryota</taxon>
        <taxon>Fungi</taxon>
        <taxon>Dikarya</taxon>
        <taxon>Ascomycota</taxon>
        <taxon>Saccharomycotina</taxon>
        <taxon>Pichiomycetes</taxon>
        <taxon>Pichiales</taxon>
        <taxon>Pichiaceae</taxon>
        <taxon>Ambrosiozyma</taxon>
    </lineage>
</organism>
<reference evidence="3" key="1">
    <citation type="submission" date="2023-04" db="EMBL/GenBank/DDBJ databases">
        <title>Ambrosiozyma monospora NBRC 1965.</title>
        <authorList>
            <person name="Ichikawa N."/>
            <person name="Sato H."/>
            <person name="Tonouchi N."/>
        </authorList>
    </citation>
    <scope>NUCLEOTIDE SEQUENCE</scope>
    <source>
        <strain evidence="3">NBRC 1965</strain>
    </source>
</reference>
<feature type="compositionally biased region" description="Polar residues" evidence="1">
    <location>
        <begin position="273"/>
        <end position="295"/>
    </location>
</feature>
<dbReference type="InterPro" id="IPR039892">
    <property type="entry name" value="Spa2/Sph1"/>
</dbReference>
<evidence type="ECO:0000313" key="3">
    <source>
        <dbReference type="EMBL" id="GMG26999.1"/>
    </source>
</evidence>
<gene>
    <name evidence="3" type="ORF">Amon01_000336800</name>
</gene>
<evidence type="ECO:0000313" key="4">
    <source>
        <dbReference type="Proteomes" id="UP001165063"/>
    </source>
</evidence>
<comment type="caution">
    <text evidence="3">The sequence shown here is derived from an EMBL/GenBank/DDBJ whole genome shotgun (WGS) entry which is preliminary data.</text>
</comment>
<dbReference type="Pfam" id="PF12205">
    <property type="entry name" value="GIT1_C"/>
    <property type="match status" value="1"/>
</dbReference>
<feature type="compositionally biased region" description="Polar residues" evidence="1">
    <location>
        <begin position="637"/>
        <end position="646"/>
    </location>
</feature>
<feature type="region of interest" description="Disordered" evidence="1">
    <location>
        <begin position="1"/>
        <end position="544"/>
    </location>
</feature>
<sequence length="844" mass="89765">MAQMLRLIQEGAPSQISGGQAASSSVQVSHEANGVSYPQSSSESNGVAYPQSSREANGGSYLPQGSNPVNVDGQASGVSYPQQSYEANSVSYPQSSREANGGSYPAQGSNPANVDNQASGLSYPQSSREANGGSYPAQGSNPVNVDNQASGLSYPQSSREANGGSYPAQGYNPANADNQASGVSYPQSSRGANGGSYPAQGSNPVNVDGQANGVSYPQQSYEANSVSHPQSSREANGGSYPAQGSNPANVDNQASGVSYPHSSREANGGSYPPQGSNPANVDNQASGVSYPQSSREASKVSYPPASDQSNGAFYPHTSHEANNDSYSTQAPQQQAFAEPANAQAPTKQAHTDSYQRESIEPLKVSPPQPTSYTESPTVSPINSSAPEAPVYQQVPVSDAFEQHTVAPSNKSRDAGLQQQSTNTDRYSQTEAPLFQVNGPASAANGANVLTKSVESESDRNVGNASSVPMPQNPDRLQPLTGSVYPQSGGSMESSVVVPISHNPDRYENPTDNSSNQPIGNSYQQDQSTGTAENGHVEQQHQRQPPFDQATINTQQYGFLAAHQNGAFEETPRTSVYPNEQQGSFQDGQAFNRAVQPISVPGSDSSSAGDINSNRPIAVTVSSNSRLPPPSIAPSAEVKSQQTQPTAPSSVPPQQLLSSLPPGIDYEDDEDDDYESRKEAEEQMILQNFNTLNPDNTLRELLVYLEHQTIQVIQAIQLLLESIRDPKATKGLLRGGANEIIQVVKQMAEGTTTLMNQSRYVESMGHAKYVVDILEDCVNRMESLYNANDGKTDQDYAEKSFKQRSAGIAFDVARSTKELVKTVEEATLKDEIAVLDSRIQSVDRQ</sequence>
<dbReference type="GO" id="GO:0005826">
    <property type="term" value="C:actomyosin contractile ring"/>
    <property type="evidence" value="ECO:0007669"/>
    <property type="project" value="TreeGrafter"/>
</dbReference>
<accession>A0A9W7DF15</accession>
<feature type="compositionally biased region" description="Polar residues" evidence="1">
    <location>
        <begin position="509"/>
        <end position="531"/>
    </location>
</feature>
<dbReference type="OrthoDB" id="5588096at2759"/>
<feature type="compositionally biased region" description="Polar residues" evidence="1">
    <location>
        <begin position="416"/>
        <end position="430"/>
    </location>
</feature>
<feature type="compositionally biased region" description="Polar residues" evidence="1">
    <location>
        <begin position="212"/>
        <end position="234"/>
    </location>
</feature>
<feature type="compositionally biased region" description="Low complexity" evidence="1">
    <location>
        <begin position="647"/>
        <end position="661"/>
    </location>
</feature>
<dbReference type="EMBL" id="BSXU01001397">
    <property type="protein sequence ID" value="GMG26999.1"/>
    <property type="molecule type" value="Genomic_DNA"/>
</dbReference>
<feature type="compositionally biased region" description="Low complexity" evidence="1">
    <location>
        <begin position="329"/>
        <end position="345"/>
    </location>
</feature>
<feature type="compositionally biased region" description="Polar residues" evidence="1">
    <location>
        <begin position="479"/>
        <end position="493"/>
    </location>
</feature>
<feature type="compositionally biased region" description="Low complexity" evidence="1">
    <location>
        <begin position="11"/>
        <end position="29"/>
    </location>
</feature>
<name>A0A9W7DF15_AMBMO</name>
<proteinExistence type="predicted"/>
<feature type="compositionally biased region" description="Polar residues" evidence="1">
    <location>
        <begin position="460"/>
        <end position="469"/>
    </location>
</feature>
<feature type="compositionally biased region" description="Polar residues" evidence="1">
    <location>
        <begin position="36"/>
        <end position="55"/>
    </location>
</feature>
<dbReference type="PANTHER" id="PTHR21601">
    <property type="entry name" value="SPA2 PROTEIN"/>
    <property type="match status" value="1"/>
</dbReference>
<protein>
    <submittedName>
        <fullName evidence="3">Unnamed protein product</fullName>
    </submittedName>
</protein>
<dbReference type="PANTHER" id="PTHR21601:SF0">
    <property type="entry name" value="PROTEIN SPA2-RELATED"/>
    <property type="match status" value="1"/>
</dbReference>
<evidence type="ECO:0000256" key="1">
    <source>
        <dbReference type="SAM" id="MobiDB-lite"/>
    </source>
</evidence>
<keyword evidence="4" id="KW-1185">Reference proteome</keyword>
<feature type="compositionally biased region" description="Acidic residues" evidence="1">
    <location>
        <begin position="664"/>
        <end position="673"/>
    </location>
</feature>
<feature type="domain" description="ARF GTPase-activating protein GIT1 C-terminal" evidence="2">
    <location>
        <begin position="703"/>
        <end position="822"/>
    </location>
</feature>
<feature type="compositionally biased region" description="Polar residues" evidence="1">
    <location>
        <begin position="242"/>
        <end position="256"/>
    </location>
</feature>
<feature type="region of interest" description="Disordered" evidence="1">
    <location>
        <begin position="620"/>
        <end position="677"/>
    </location>
</feature>
<feature type="compositionally biased region" description="Polar residues" evidence="1">
    <location>
        <begin position="370"/>
        <end position="385"/>
    </location>
</feature>
<dbReference type="Proteomes" id="UP001165063">
    <property type="component" value="Unassembled WGS sequence"/>
</dbReference>
<dbReference type="InterPro" id="IPR022018">
    <property type="entry name" value="GIT1_C"/>
</dbReference>
<feature type="compositionally biased region" description="Basic and acidic residues" evidence="1">
    <location>
        <begin position="349"/>
        <end position="360"/>
    </location>
</feature>
<feature type="compositionally biased region" description="Polar residues" evidence="1">
    <location>
        <begin position="175"/>
        <end position="191"/>
    </location>
</feature>
<dbReference type="GO" id="GO:1902716">
    <property type="term" value="C:cell cortex of growing cell tip"/>
    <property type="evidence" value="ECO:0007669"/>
    <property type="project" value="TreeGrafter"/>
</dbReference>
<dbReference type="Gene3D" id="1.20.120.330">
    <property type="entry name" value="Nucleotidyltransferases domain 2"/>
    <property type="match status" value="1"/>
</dbReference>
<feature type="compositionally biased region" description="Polar residues" evidence="1">
    <location>
        <begin position="137"/>
        <end position="160"/>
    </location>
</feature>
<feature type="compositionally biased region" description="Polar residues" evidence="1">
    <location>
        <begin position="76"/>
        <end position="98"/>
    </location>
</feature>
<feature type="compositionally biased region" description="Polar residues" evidence="1">
    <location>
        <begin position="106"/>
        <end position="129"/>
    </location>
</feature>
<dbReference type="GO" id="GO:0005078">
    <property type="term" value="F:MAP-kinase scaffold activity"/>
    <property type="evidence" value="ECO:0007669"/>
    <property type="project" value="TreeGrafter"/>
</dbReference>